<name>A0ABN4X4S4_9RHOB</name>
<sequence length="96" mass="10748">MLELFALVLAAFVVLPPRMLNAISRALYTVLGPVLRPFGIFTARRLPRNGYEEIAKCNIEETSERLFDEFALPDTQERPIVVGTSGRPAHVEHRAA</sequence>
<dbReference type="RefSeq" id="WP_075776243.1">
    <property type="nucleotide sequence ID" value="NZ_CP019437.1"/>
</dbReference>
<gene>
    <name evidence="1" type="ORF">BMG03_06465</name>
</gene>
<keyword evidence="2" id="KW-1185">Reference proteome</keyword>
<evidence type="ECO:0000313" key="1">
    <source>
        <dbReference type="EMBL" id="AQS47481.1"/>
    </source>
</evidence>
<protein>
    <submittedName>
        <fullName evidence="1">Uncharacterized protein</fullName>
    </submittedName>
</protein>
<accession>A0ABN4X4S4</accession>
<reference evidence="1 2" key="1">
    <citation type="submission" date="2017-01" db="EMBL/GenBank/DDBJ databases">
        <title>The complete genome sequence of a sulfur-oxidizing marine bacterium Thioclava sp. 25B10_4T.</title>
        <authorList>
            <person name="Liu Y."/>
            <person name="Lai Q."/>
            <person name="Shao Z."/>
        </authorList>
    </citation>
    <scope>NUCLEOTIDE SEQUENCE [LARGE SCALE GENOMIC DNA]</scope>
    <source>
        <strain evidence="1 2">25B10_4</strain>
    </source>
</reference>
<dbReference type="EMBL" id="CP019437">
    <property type="protein sequence ID" value="AQS47481.1"/>
    <property type="molecule type" value="Genomic_DNA"/>
</dbReference>
<organism evidence="1 2">
    <name type="scientific">Thioclava nitratireducens</name>
    <dbReference type="NCBI Taxonomy" id="1915078"/>
    <lineage>
        <taxon>Bacteria</taxon>
        <taxon>Pseudomonadati</taxon>
        <taxon>Pseudomonadota</taxon>
        <taxon>Alphaproteobacteria</taxon>
        <taxon>Rhodobacterales</taxon>
        <taxon>Paracoccaceae</taxon>
        <taxon>Thioclava</taxon>
    </lineage>
</organism>
<dbReference type="Proteomes" id="UP000185622">
    <property type="component" value="Chromosome"/>
</dbReference>
<evidence type="ECO:0000313" key="2">
    <source>
        <dbReference type="Proteomes" id="UP000185622"/>
    </source>
</evidence>
<proteinExistence type="predicted"/>